<protein>
    <submittedName>
        <fullName evidence="1">Uncharacterized protein</fullName>
    </submittedName>
</protein>
<name>N1PQJ8_DOTSN</name>
<sequence length="165" mass="18082">MAFPDQSYCSPGDRWIATPYLHNEAHARLSGHTTCADHIPNNEDSSLNAIENVLNNRCVDGWNGLKAGPVLAITFGARSITIDDVFLVHLAGCAAQQRRQQCTPMPVLQRHTGVCNDSNVDIVVVVKETTCSTEHTSTSAGSGRNRGMKQLLRRIGRTLVCFHQQ</sequence>
<dbReference type="Proteomes" id="UP000016933">
    <property type="component" value="Unassembled WGS sequence"/>
</dbReference>
<dbReference type="HOGENOM" id="CLU_1610717_0_0_1"/>
<keyword evidence="2" id="KW-1185">Reference proteome</keyword>
<evidence type="ECO:0000313" key="2">
    <source>
        <dbReference type="Proteomes" id="UP000016933"/>
    </source>
</evidence>
<dbReference type="EMBL" id="KB446538">
    <property type="protein sequence ID" value="EME45223.1"/>
    <property type="molecule type" value="Genomic_DNA"/>
</dbReference>
<proteinExistence type="predicted"/>
<reference evidence="2" key="1">
    <citation type="journal article" date="2012" name="PLoS Genet.">
        <title>The genomes of the fungal plant pathogens Cladosporium fulvum and Dothistroma septosporum reveal adaptation to different hosts and lifestyles but also signatures of common ancestry.</title>
        <authorList>
            <person name="de Wit P.J.G.M."/>
            <person name="van der Burgt A."/>
            <person name="Oekmen B."/>
            <person name="Stergiopoulos I."/>
            <person name="Abd-Elsalam K.A."/>
            <person name="Aerts A.L."/>
            <person name="Bahkali A.H."/>
            <person name="Beenen H.G."/>
            <person name="Chettri P."/>
            <person name="Cox M.P."/>
            <person name="Datema E."/>
            <person name="de Vries R.P."/>
            <person name="Dhillon B."/>
            <person name="Ganley A.R."/>
            <person name="Griffiths S.A."/>
            <person name="Guo Y."/>
            <person name="Hamelin R.C."/>
            <person name="Henrissat B."/>
            <person name="Kabir M.S."/>
            <person name="Jashni M.K."/>
            <person name="Kema G."/>
            <person name="Klaubauf S."/>
            <person name="Lapidus A."/>
            <person name="Levasseur A."/>
            <person name="Lindquist E."/>
            <person name="Mehrabi R."/>
            <person name="Ohm R.A."/>
            <person name="Owen T.J."/>
            <person name="Salamov A."/>
            <person name="Schwelm A."/>
            <person name="Schijlen E."/>
            <person name="Sun H."/>
            <person name="van den Burg H.A."/>
            <person name="van Ham R.C.H.J."/>
            <person name="Zhang S."/>
            <person name="Goodwin S.B."/>
            <person name="Grigoriev I.V."/>
            <person name="Collemare J."/>
            <person name="Bradshaw R.E."/>
        </authorList>
    </citation>
    <scope>NUCLEOTIDE SEQUENCE [LARGE SCALE GENOMIC DNA]</scope>
    <source>
        <strain evidence="2">NZE10 / CBS 128990</strain>
    </source>
</reference>
<gene>
    <name evidence="1" type="ORF">DOTSEDRAFT_33779</name>
</gene>
<dbReference type="AlphaFoldDB" id="N1PQJ8"/>
<accession>N1PQJ8</accession>
<evidence type="ECO:0000313" key="1">
    <source>
        <dbReference type="EMBL" id="EME45223.1"/>
    </source>
</evidence>
<organism evidence="1 2">
    <name type="scientific">Dothistroma septosporum (strain NZE10 / CBS 128990)</name>
    <name type="common">Red band needle blight fungus</name>
    <name type="synonym">Mycosphaerella pini</name>
    <dbReference type="NCBI Taxonomy" id="675120"/>
    <lineage>
        <taxon>Eukaryota</taxon>
        <taxon>Fungi</taxon>
        <taxon>Dikarya</taxon>
        <taxon>Ascomycota</taxon>
        <taxon>Pezizomycotina</taxon>
        <taxon>Dothideomycetes</taxon>
        <taxon>Dothideomycetidae</taxon>
        <taxon>Mycosphaerellales</taxon>
        <taxon>Mycosphaerellaceae</taxon>
        <taxon>Dothistroma</taxon>
    </lineage>
</organism>
<reference evidence="1 2" key="2">
    <citation type="journal article" date="2012" name="PLoS Pathog.">
        <title>Diverse lifestyles and strategies of plant pathogenesis encoded in the genomes of eighteen Dothideomycetes fungi.</title>
        <authorList>
            <person name="Ohm R.A."/>
            <person name="Feau N."/>
            <person name="Henrissat B."/>
            <person name="Schoch C.L."/>
            <person name="Horwitz B.A."/>
            <person name="Barry K.W."/>
            <person name="Condon B.J."/>
            <person name="Copeland A.C."/>
            <person name="Dhillon B."/>
            <person name="Glaser F."/>
            <person name="Hesse C.N."/>
            <person name="Kosti I."/>
            <person name="LaButti K."/>
            <person name="Lindquist E.A."/>
            <person name="Lucas S."/>
            <person name="Salamov A.A."/>
            <person name="Bradshaw R.E."/>
            <person name="Ciuffetti L."/>
            <person name="Hamelin R.C."/>
            <person name="Kema G.H.J."/>
            <person name="Lawrence C."/>
            <person name="Scott J.A."/>
            <person name="Spatafora J.W."/>
            <person name="Turgeon B.G."/>
            <person name="de Wit P.J.G.M."/>
            <person name="Zhong S."/>
            <person name="Goodwin S.B."/>
            <person name="Grigoriev I.V."/>
        </authorList>
    </citation>
    <scope>NUCLEOTIDE SEQUENCE [LARGE SCALE GENOMIC DNA]</scope>
    <source>
        <strain evidence="2">NZE10 / CBS 128990</strain>
    </source>
</reference>